<dbReference type="InterPro" id="IPR031705">
    <property type="entry name" value="Glyco_hydro_36_C"/>
</dbReference>
<keyword evidence="11" id="KW-1185">Reference proteome</keyword>
<dbReference type="SUPFAM" id="SSF51445">
    <property type="entry name" value="(Trans)glycosidases"/>
    <property type="match status" value="1"/>
</dbReference>
<dbReference type="InterPro" id="IPR013785">
    <property type="entry name" value="Aldolase_TIM"/>
</dbReference>
<dbReference type="InterPro" id="IPR013780">
    <property type="entry name" value="Glyco_hydro_b"/>
</dbReference>
<dbReference type="InterPro" id="IPR000111">
    <property type="entry name" value="Glyco_hydro_27/36_CS"/>
</dbReference>
<dbReference type="GO" id="GO:0004557">
    <property type="term" value="F:alpha-galactosidase activity"/>
    <property type="evidence" value="ECO:0007669"/>
    <property type="project" value="UniProtKB-UniRule"/>
</dbReference>
<dbReference type="PIRSF" id="PIRSF005536">
    <property type="entry name" value="Agal"/>
    <property type="match status" value="1"/>
</dbReference>
<dbReference type="InterPro" id="IPR031704">
    <property type="entry name" value="Glyco_hydro_36_N"/>
</dbReference>
<feature type="domain" description="Glycosyl hydrolase family 36 C-terminal" evidence="8">
    <location>
        <begin position="632"/>
        <end position="720"/>
    </location>
</feature>
<dbReference type="PANTHER" id="PTHR43053">
    <property type="entry name" value="GLYCOSIDASE FAMILY 31"/>
    <property type="match status" value="1"/>
</dbReference>
<evidence type="ECO:0000256" key="6">
    <source>
        <dbReference type="PIRSR" id="PIRSR005536-1"/>
    </source>
</evidence>
<accession>A0A7W9J687</accession>
<dbReference type="Pfam" id="PF02065">
    <property type="entry name" value="Melibiase"/>
    <property type="match status" value="1"/>
</dbReference>
<evidence type="ECO:0000256" key="5">
    <source>
        <dbReference type="PIRNR" id="PIRNR005536"/>
    </source>
</evidence>
<comment type="caution">
    <text evidence="10">The sequence shown here is derived from an EMBL/GenBank/DDBJ whole genome shotgun (WGS) entry which is preliminary data.</text>
</comment>
<evidence type="ECO:0000256" key="7">
    <source>
        <dbReference type="PIRSR" id="PIRSR005536-2"/>
    </source>
</evidence>
<feature type="binding site" evidence="7">
    <location>
        <position position="528"/>
    </location>
    <ligand>
        <name>substrate</name>
    </ligand>
</feature>
<dbReference type="InterPro" id="IPR002252">
    <property type="entry name" value="Glyco_hydro_36"/>
</dbReference>
<evidence type="ECO:0000256" key="1">
    <source>
        <dbReference type="ARBA" id="ARBA00001255"/>
    </source>
</evidence>
<dbReference type="EMBL" id="JACHMY010000001">
    <property type="protein sequence ID" value="MBB5835678.1"/>
    <property type="molecule type" value="Genomic_DNA"/>
</dbReference>
<comment type="catalytic activity">
    <reaction evidence="1 5">
        <text>Hydrolysis of terminal, non-reducing alpha-D-galactose residues in alpha-D-galactosides, including galactose oligosaccharides, galactomannans and galactolipids.</text>
        <dbReference type="EC" id="3.2.1.22"/>
    </reaction>
</comment>
<dbReference type="Gene3D" id="3.20.20.70">
    <property type="entry name" value="Aldolase class I"/>
    <property type="match status" value="1"/>
</dbReference>
<dbReference type="CDD" id="cd14791">
    <property type="entry name" value="GH36"/>
    <property type="match status" value="1"/>
</dbReference>
<sequence>MSTPLESVPASVIHLRSAGCSLLVLVDRTGLPRVRHWGADLGPQSAAGAAGLDVISDPHSRLPGEMPAGEVAVITDPTTGWFGRAGLKGSRHGRSWSTSFRTTSVELNEHPVTGFTEAGAGTLGVEAVDEEAALTLHLVIELLESGLVRLRATLTNDGTEFELGELSLNVPVPSQATEILDFGGRWGMERQAQRHEFTVGTHLREGRRGRTGLDAATVVHALEPGATFCTGEAWGIHVAWSGNHRHFAEHDSAGVRLLGGGELLLPGELRLATGQCYTTPWLYASYGVGLDAVAHRFHNYLRNRPHHVSSDRPVTLNVWEAVYFDHDPDRLIALADRAAEVGIERFVLDDGWFGARRDSRAGLGDWTVSPDVWPDGLHPLVKAVRSHGMQFGLWFEPEMVNLDSDLARAHPDWIMAARSVLPREQRSQHVLNLSIPECFSTVHDQLVAVIAEYEIDYLKWDHNRDHLEAGLQSAGGAPVEHAQTLAAYRLLDELKERFPALEIESCAAGGGRIDLGILERTDRVWVSDCIDPLERQRLMRWTGQLLPPELMGSHIGSPRSHTTGRTHDLSFRAATALFGHYGVEWDLDAATPEQLRELADWIALYKQHRGLINRGTVLRGPDPADDLWLHGVVAADRSEALYAVAAMAWGAASTPPRARLRGLDATRGYRLEPVHIGDADLGFAPPRWWDDRTAVVTGAALESVGVQLPNQPPEHSILIHVTAVG</sequence>
<evidence type="ECO:0000313" key="11">
    <source>
        <dbReference type="Proteomes" id="UP000549971"/>
    </source>
</evidence>
<feature type="domain" description="Glycosyl hydrolase family 36 N-terminal" evidence="9">
    <location>
        <begin position="30"/>
        <end position="272"/>
    </location>
</feature>
<dbReference type="PRINTS" id="PR00743">
    <property type="entry name" value="GLHYDRLASE36"/>
</dbReference>
<evidence type="ECO:0000256" key="2">
    <source>
        <dbReference type="ARBA" id="ARBA00012755"/>
    </source>
</evidence>
<dbReference type="InterPro" id="IPR050985">
    <property type="entry name" value="Alpha-glycosidase_related"/>
</dbReference>
<gene>
    <name evidence="10" type="ORF">HDA39_002412</name>
</gene>
<name>A0A7W9J687_9ACTN</name>
<feature type="binding site" evidence="7">
    <location>
        <begin position="459"/>
        <end position="463"/>
    </location>
    <ligand>
        <name>substrate</name>
    </ligand>
</feature>
<feature type="active site" description="Nucleophile" evidence="6">
    <location>
        <position position="461"/>
    </location>
</feature>
<feature type="binding site" evidence="7">
    <location>
        <position position="426"/>
    </location>
    <ligand>
        <name>substrate</name>
    </ligand>
</feature>
<dbReference type="GO" id="GO:0016052">
    <property type="term" value="P:carbohydrate catabolic process"/>
    <property type="evidence" value="ECO:0007669"/>
    <property type="project" value="InterPro"/>
</dbReference>
<dbReference type="Gene3D" id="2.70.98.60">
    <property type="entry name" value="alpha-galactosidase from lactobacil brevis"/>
    <property type="match status" value="1"/>
</dbReference>
<feature type="binding site" evidence="7">
    <location>
        <begin position="349"/>
        <end position="350"/>
    </location>
    <ligand>
        <name>substrate</name>
    </ligand>
</feature>
<evidence type="ECO:0000256" key="4">
    <source>
        <dbReference type="ARBA" id="ARBA00023295"/>
    </source>
</evidence>
<dbReference type="Gene3D" id="2.60.40.1180">
    <property type="entry name" value="Golgi alpha-mannosidase II"/>
    <property type="match status" value="1"/>
</dbReference>
<evidence type="ECO:0000259" key="8">
    <source>
        <dbReference type="Pfam" id="PF16874"/>
    </source>
</evidence>
<dbReference type="EC" id="3.2.1.22" evidence="2 5"/>
<comment type="similarity">
    <text evidence="5">Belongs to the glycosyl hydrolase.</text>
</comment>
<evidence type="ECO:0000256" key="3">
    <source>
        <dbReference type="ARBA" id="ARBA00022801"/>
    </source>
</evidence>
<evidence type="ECO:0000313" key="10">
    <source>
        <dbReference type="EMBL" id="MBB5835678.1"/>
    </source>
</evidence>
<dbReference type="Pfam" id="PF16874">
    <property type="entry name" value="Glyco_hydro_36C"/>
    <property type="match status" value="1"/>
</dbReference>
<dbReference type="RefSeq" id="WP_184795295.1">
    <property type="nucleotide sequence ID" value="NZ_JACHMY010000001.1"/>
</dbReference>
<dbReference type="PANTHER" id="PTHR43053:SF3">
    <property type="entry name" value="ALPHA-GALACTOSIDASE C-RELATED"/>
    <property type="match status" value="1"/>
</dbReference>
<dbReference type="Pfam" id="PF16875">
    <property type="entry name" value="Glyco_hydro_36N"/>
    <property type="match status" value="1"/>
</dbReference>
<keyword evidence="3 5" id="KW-0378">Hydrolase</keyword>
<feature type="binding site" evidence="7">
    <location>
        <position position="506"/>
    </location>
    <ligand>
        <name>substrate</name>
    </ligand>
</feature>
<feature type="active site" description="Proton donor" evidence="6">
    <location>
        <position position="528"/>
    </location>
</feature>
<feature type="binding site" evidence="7">
    <location>
        <position position="186"/>
    </location>
    <ligand>
        <name>substrate</name>
    </ligand>
</feature>
<evidence type="ECO:0000259" key="9">
    <source>
        <dbReference type="Pfam" id="PF16875"/>
    </source>
</evidence>
<dbReference type="FunFam" id="3.20.20.70:FF:000118">
    <property type="entry name" value="Alpha-galactosidase"/>
    <property type="match status" value="1"/>
</dbReference>
<dbReference type="AlphaFoldDB" id="A0A7W9J687"/>
<organism evidence="10 11">
    <name type="scientific">Kribbella italica</name>
    <dbReference type="NCBI Taxonomy" id="1540520"/>
    <lineage>
        <taxon>Bacteria</taxon>
        <taxon>Bacillati</taxon>
        <taxon>Actinomycetota</taxon>
        <taxon>Actinomycetes</taxon>
        <taxon>Propionibacteriales</taxon>
        <taxon>Kribbellaceae</taxon>
        <taxon>Kribbella</taxon>
    </lineage>
</organism>
<keyword evidence="4 5" id="KW-0326">Glycosidase</keyword>
<reference evidence="10 11" key="1">
    <citation type="submission" date="2020-08" db="EMBL/GenBank/DDBJ databases">
        <title>Sequencing the genomes of 1000 actinobacteria strains.</title>
        <authorList>
            <person name="Klenk H.-P."/>
        </authorList>
    </citation>
    <scope>NUCLEOTIDE SEQUENCE [LARGE SCALE GENOMIC DNA]</scope>
    <source>
        <strain evidence="10 11">DSM 28967</strain>
    </source>
</reference>
<dbReference type="InterPro" id="IPR017853">
    <property type="entry name" value="GH"/>
</dbReference>
<protein>
    <recommendedName>
        <fullName evidence="2 5">Alpha-galactosidase</fullName>
        <ecNumber evidence="2 5">3.2.1.22</ecNumber>
    </recommendedName>
</protein>
<dbReference type="PROSITE" id="PS00512">
    <property type="entry name" value="ALPHA_GALACTOSIDASE"/>
    <property type="match status" value="1"/>
</dbReference>
<dbReference type="InterPro" id="IPR038417">
    <property type="entry name" value="Alpga-gal_N_sf"/>
</dbReference>
<dbReference type="Proteomes" id="UP000549971">
    <property type="component" value="Unassembled WGS sequence"/>
</dbReference>
<proteinExistence type="inferred from homology"/>